<dbReference type="AlphaFoldDB" id="F5REG7"/>
<dbReference type="Pfam" id="PF06804">
    <property type="entry name" value="Lipoprotein_18"/>
    <property type="match status" value="1"/>
</dbReference>
<organism evidence="3 4">
    <name type="scientific">Methyloversatilis universalis (strain ATCC BAA-1314 / DSM 25237 / JCM 13912 / CCUG 52030 / FAM5)</name>
    <dbReference type="NCBI Taxonomy" id="1000565"/>
    <lineage>
        <taxon>Bacteria</taxon>
        <taxon>Pseudomonadati</taxon>
        <taxon>Pseudomonadota</taxon>
        <taxon>Betaproteobacteria</taxon>
        <taxon>Nitrosomonadales</taxon>
        <taxon>Sterolibacteriaceae</taxon>
        <taxon>Methyloversatilis</taxon>
    </lineage>
</organism>
<comment type="caution">
    <text evidence="3">The sequence shown here is derived from an EMBL/GenBank/DDBJ whole genome shotgun (WGS) entry which is preliminary data.</text>
</comment>
<keyword evidence="2" id="KW-0732">Signal</keyword>
<dbReference type="RefSeq" id="WP_008062512.1">
    <property type="nucleotide sequence ID" value="NZ_AFHG01000052.1"/>
</dbReference>
<keyword evidence="3" id="KW-0449">Lipoprotein</keyword>
<dbReference type="InterPro" id="IPR042268">
    <property type="entry name" value="BamC_C"/>
</dbReference>
<evidence type="ECO:0000256" key="1">
    <source>
        <dbReference type="SAM" id="MobiDB-lite"/>
    </source>
</evidence>
<dbReference type="OrthoDB" id="5291099at2"/>
<reference evidence="3 4" key="1">
    <citation type="journal article" date="2011" name="J. Bacteriol.">
        <title>Genome sequence of Methyloversatilis universalis FAM5T, a methylotrophic representative of the order Rhodocyclales.</title>
        <authorList>
            <person name="Kittichotirat W."/>
            <person name="Good N.M."/>
            <person name="Hall R."/>
            <person name="Bringel F."/>
            <person name="Lajus A."/>
            <person name="Medigue C."/>
            <person name="Smalley N.E."/>
            <person name="Beck D."/>
            <person name="Bumgarner R."/>
            <person name="Vuilleumier S."/>
            <person name="Kalyuzhnaya M.G."/>
        </authorList>
    </citation>
    <scope>NUCLEOTIDE SEQUENCE [LARGE SCALE GENOMIC DNA]</scope>
    <source>
        <strain evidence="4">ATCC BAA-1314 / JCM 13912 / FAM5</strain>
    </source>
</reference>
<dbReference type="Gene3D" id="3.30.310.170">
    <property type="entry name" value="Outer membrane protein assembly factor BamC"/>
    <property type="match status" value="1"/>
</dbReference>
<accession>F5REG7</accession>
<name>F5REG7_METUF</name>
<evidence type="ECO:0000256" key="2">
    <source>
        <dbReference type="SAM" id="SignalP"/>
    </source>
</evidence>
<keyword evidence="4" id="KW-1185">Reference proteome</keyword>
<feature type="chain" id="PRO_5003330984" evidence="2">
    <location>
        <begin position="24"/>
        <end position="387"/>
    </location>
</feature>
<dbReference type="InterPro" id="IPR010653">
    <property type="entry name" value="NlpB/DapX"/>
</dbReference>
<protein>
    <submittedName>
        <fullName evidence="3">PPutative lipoprotein</fullName>
    </submittedName>
</protein>
<sequence length="387" mass="43078">MKVLKSSALRVALCIGLSGVLGACSMFDKVMESGKVDYKAQAKRSPRLDLPPDLTLPAQTDRYAVPDTAGKGSATASAYNADRAAGPQATPQASGVLPKVANMRIERSGSQRWLVVNATPDQLWPQVREFWQETGFLIEIEQPDAGVMETDWNENRAKLPDDLVRNTIGRLIDSLYSTPERDKYRTRLEPGIEPGTTEIYVSHRGVMEVYINERSDSTVWQPRPADPELEAEMLRRLMVRLGADNERAKALVAAQPVSERAQLMSADKGGTLQVYEGFDRAWRRVGLALDRVGFTVEDRDRSQGVYFVRYVDPEIDATGKKDGGILSKLLFFMPDDKPDPKKGQNQYRVLVKGEGKQSTVQVLTREGGLDDSKTAKRILSLLHEQLK</sequence>
<evidence type="ECO:0000313" key="3">
    <source>
        <dbReference type="EMBL" id="EGK71298.1"/>
    </source>
</evidence>
<gene>
    <name evidence="3" type="ORF">METUNv1_02688</name>
</gene>
<dbReference type="eggNOG" id="COG3317">
    <property type="taxonomic scope" value="Bacteria"/>
</dbReference>
<evidence type="ECO:0000313" key="4">
    <source>
        <dbReference type="Proteomes" id="UP000005019"/>
    </source>
</evidence>
<dbReference type="STRING" id="1000565.METUNv1_02688"/>
<dbReference type="EMBL" id="AFHG01000052">
    <property type="protein sequence ID" value="EGK71298.1"/>
    <property type="molecule type" value="Genomic_DNA"/>
</dbReference>
<dbReference type="Proteomes" id="UP000005019">
    <property type="component" value="Unassembled WGS sequence"/>
</dbReference>
<dbReference type="PROSITE" id="PS51257">
    <property type="entry name" value="PROKAR_LIPOPROTEIN"/>
    <property type="match status" value="1"/>
</dbReference>
<feature type="signal peptide" evidence="2">
    <location>
        <begin position="1"/>
        <end position="23"/>
    </location>
</feature>
<proteinExistence type="predicted"/>
<feature type="region of interest" description="Disordered" evidence="1">
    <location>
        <begin position="66"/>
        <end position="93"/>
    </location>
</feature>